<evidence type="ECO:0000256" key="1">
    <source>
        <dbReference type="ARBA" id="ARBA00022598"/>
    </source>
</evidence>
<dbReference type="GO" id="GO:0006310">
    <property type="term" value="P:DNA recombination"/>
    <property type="evidence" value="ECO:0007669"/>
    <property type="project" value="InterPro"/>
</dbReference>
<dbReference type="InterPro" id="IPR029710">
    <property type="entry name" value="LIG4"/>
</dbReference>
<dbReference type="GO" id="GO:0006297">
    <property type="term" value="P:nucleotide-excision repair, DNA gap filling"/>
    <property type="evidence" value="ECO:0007669"/>
    <property type="project" value="TreeGrafter"/>
</dbReference>
<sequence length="165" mass="18586">MSTSCNSTFYKQGELQQFVFTCQSRNAPLNVQFHVSRAPAMATPGPSGALPSEVAAEVPFQDVCGLMERVQKTSGLEKKKRILASFLEKWREEHTRIHPTDSATTKDTFYPAMRLLLPHIDRARPAYGLKEVALAKHYIDILNISKESTDAQKLLHYRAPQNAKQ</sequence>
<feature type="non-terminal residue" evidence="3">
    <location>
        <position position="1"/>
    </location>
</feature>
<dbReference type="GO" id="GO:0003910">
    <property type="term" value="F:DNA ligase (ATP) activity"/>
    <property type="evidence" value="ECO:0007669"/>
    <property type="project" value="InterPro"/>
</dbReference>
<keyword evidence="4" id="KW-1185">Reference proteome</keyword>
<dbReference type="InterPro" id="IPR012308">
    <property type="entry name" value="DNA_ligase_ATP-dep_N"/>
</dbReference>
<evidence type="ECO:0000313" key="4">
    <source>
        <dbReference type="Proteomes" id="UP001174909"/>
    </source>
</evidence>
<dbReference type="PANTHER" id="PTHR45997:SF1">
    <property type="entry name" value="DNA LIGASE 4"/>
    <property type="match status" value="1"/>
</dbReference>
<dbReference type="EMBL" id="CASHTH010002926">
    <property type="protein sequence ID" value="CAI8037332.1"/>
    <property type="molecule type" value="Genomic_DNA"/>
</dbReference>
<dbReference type="GO" id="GO:0005524">
    <property type="term" value="F:ATP binding"/>
    <property type="evidence" value="ECO:0007669"/>
    <property type="project" value="InterPro"/>
</dbReference>
<accession>A0AA35X4C7</accession>
<dbReference type="Pfam" id="PF04675">
    <property type="entry name" value="DNA_ligase_A_N"/>
    <property type="match status" value="1"/>
</dbReference>
<name>A0AA35X4C7_GEOBA</name>
<proteinExistence type="predicted"/>
<reference evidence="3" key="1">
    <citation type="submission" date="2023-03" db="EMBL/GenBank/DDBJ databases">
        <authorList>
            <person name="Steffen K."/>
            <person name="Cardenas P."/>
        </authorList>
    </citation>
    <scope>NUCLEOTIDE SEQUENCE</scope>
</reference>
<gene>
    <name evidence="3" type="ORF">GBAR_LOCUS20865</name>
</gene>
<dbReference type="GO" id="GO:0005958">
    <property type="term" value="C:DNA-dependent protein kinase-DNA ligase 4 complex"/>
    <property type="evidence" value="ECO:0007669"/>
    <property type="project" value="TreeGrafter"/>
</dbReference>
<feature type="domain" description="DNA ligase ATP-dependent N-terminal" evidence="2">
    <location>
        <begin position="59"/>
        <end position="151"/>
    </location>
</feature>
<keyword evidence="1 3" id="KW-0436">Ligase</keyword>
<dbReference type="AlphaFoldDB" id="A0AA35X4C7"/>
<dbReference type="Proteomes" id="UP001174909">
    <property type="component" value="Unassembled WGS sequence"/>
</dbReference>
<dbReference type="GO" id="GO:0003677">
    <property type="term" value="F:DNA binding"/>
    <property type="evidence" value="ECO:0007669"/>
    <property type="project" value="InterPro"/>
</dbReference>
<evidence type="ECO:0000313" key="3">
    <source>
        <dbReference type="EMBL" id="CAI8037332.1"/>
    </source>
</evidence>
<organism evidence="3 4">
    <name type="scientific">Geodia barretti</name>
    <name type="common">Barrett's horny sponge</name>
    <dbReference type="NCBI Taxonomy" id="519541"/>
    <lineage>
        <taxon>Eukaryota</taxon>
        <taxon>Metazoa</taxon>
        <taxon>Porifera</taxon>
        <taxon>Demospongiae</taxon>
        <taxon>Heteroscleromorpha</taxon>
        <taxon>Tetractinellida</taxon>
        <taxon>Astrophorina</taxon>
        <taxon>Geodiidae</taxon>
        <taxon>Geodia</taxon>
    </lineage>
</organism>
<dbReference type="GO" id="GO:0032807">
    <property type="term" value="C:DNA ligase IV complex"/>
    <property type="evidence" value="ECO:0007669"/>
    <property type="project" value="TreeGrafter"/>
</dbReference>
<dbReference type="PANTHER" id="PTHR45997">
    <property type="entry name" value="DNA LIGASE 4"/>
    <property type="match status" value="1"/>
</dbReference>
<evidence type="ECO:0000259" key="2">
    <source>
        <dbReference type="Pfam" id="PF04675"/>
    </source>
</evidence>
<comment type="caution">
    <text evidence="3">The sequence shown here is derived from an EMBL/GenBank/DDBJ whole genome shotgun (WGS) entry which is preliminary data.</text>
</comment>
<dbReference type="GO" id="GO:0006303">
    <property type="term" value="P:double-strand break repair via nonhomologous end joining"/>
    <property type="evidence" value="ECO:0007669"/>
    <property type="project" value="TreeGrafter"/>
</dbReference>
<dbReference type="InterPro" id="IPR036599">
    <property type="entry name" value="DNA_ligase_N_sf"/>
</dbReference>
<dbReference type="Gene3D" id="1.10.3260.10">
    <property type="entry name" value="DNA ligase, ATP-dependent, N-terminal domain"/>
    <property type="match status" value="1"/>
</dbReference>
<protein>
    <submittedName>
        <fullName evidence="3">DNA ligase 4</fullName>
    </submittedName>
</protein>